<feature type="disulfide bond" evidence="10">
    <location>
        <begin position="1193"/>
        <end position="1208"/>
    </location>
</feature>
<feature type="disulfide bond" evidence="10">
    <location>
        <begin position="1611"/>
        <end position="1623"/>
    </location>
</feature>
<keyword evidence="3" id="KW-0732">Signal</keyword>
<evidence type="ECO:0000256" key="10">
    <source>
        <dbReference type="PROSITE-ProRule" id="PRU00124"/>
    </source>
</evidence>
<reference evidence="14" key="1">
    <citation type="journal article" date="2020" name="G3 (Bethesda)">
        <title>High-Quality Assemblies for Three Invasive Social Wasps from the &lt;i&gt;Vespula&lt;/i&gt; Genus.</title>
        <authorList>
            <person name="Harrop T.W.R."/>
            <person name="Guhlin J."/>
            <person name="McLaughlin G.M."/>
            <person name="Permina E."/>
            <person name="Stockwell P."/>
            <person name="Gilligan J."/>
            <person name="Le Lec M.F."/>
            <person name="Gruber M.A.M."/>
            <person name="Quinn O."/>
            <person name="Lovegrove M."/>
            <person name="Duncan E.J."/>
            <person name="Remnant E.J."/>
            <person name="Van Eeckhoven J."/>
            <person name="Graham B."/>
            <person name="Knapp R.A."/>
            <person name="Langford K.W."/>
            <person name="Kronenberg Z."/>
            <person name="Press M.O."/>
            <person name="Eacker S.M."/>
            <person name="Wilson-Rankin E.E."/>
            <person name="Purcell J."/>
            <person name="Lester P.J."/>
            <person name="Dearden P.K."/>
        </authorList>
    </citation>
    <scope>NUCLEOTIDE SEQUENCE</scope>
    <source>
        <strain evidence="14">Volc-1</strain>
    </source>
</reference>
<dbReference type="PROSITE" id="PS01209">
    <property type="entry name" value="LDLRA_1"/>
    <property type="match status" value="4"/>
</dbReference>
<comment type="caution">
    <text evidence="10">Lacks conserved residue(s) required for the propagation of feature annotation.</text>
</comment>
<evidence type="ECO:0000256" key="8">
    <source>
        <dbReference type="ARBA" id="ARBA00052079"/>
    </source>
</evidence>
<keyword evidence="7 10" id="KW-1015">Disulfide bond</keyword>
<comment type="caution">
    <text evidence="14">The sequence shown here is derived from an EMBL/GenBank/DDBJ whole genome shotgun (WGS) entry which is preliminary data.</text>
</comment>
<dbReference type="PROSITE" id="PS50068">
    <property type="entry name" value="LDLRA_2"/>
    <property type="match status" value="8"/>
</dbReference>
<feature type="disulfide bond" evidence="10">
    <location>
        <begin position="1618"/>
        <end position="1636"/>
    </location>
</feature>
<keyword evidence="12" id="KW-1133">Transmembrane helix</keyword>
<dbReference type="Gene3D" id="2.40.10.10">
    <property type="entry name" value="Trypsin-like serine proteases"/>
    <property type="match status" value="2"/>
</dbReference>
<feature type="disulfide bond" evidence="10">
    <location>
        <begin position="489"/>
        <end position="504"/>
    </location>
</feature>
<evidence type="ECO:0000256" key="3">
    <source>
        <dbReference type="ARBA" id="ARBA00022729"/>
    </source>
</evidence>
<keyword evidence="2 11" id="KW-0645">Protease</keyword>
<evidence type="ECO:0000256" key="2">
    <source>
        <dbReference type="ARBA" id="ARBA00022670"/>
    </source>
</evidence>
<dbReference type="PROSITE" id="PS50240">
    <property type="entry name" value="TRYPSIN_DOM"/>
    <property type="match status" value="1"/>
</dbReference>
<name>A0A834P5D1_VESPE</name>
<feature type="domain" description="Peptidase S1" evidence="13">
    <location>
        <begin position="731"/>
        <end position="966"/>
    </location>
</feature>
<dbReference type="FunFam" id="2.40.10.10:FF:000120">
    <property type="entry name" value="Putative serine protease"/>
    <property type="match status" value="1"/>
</dbReference>
<keyword evidence="15" id="KW-1185">Reference proteome</keyword>
<gene>
    <name evidence="14" type="ORF">H0235_005686</name>
</gene>
<dbReference type="PROSITE" id="PS00134">
    <property type="entry name" value="TRYPSIN_HIS"/>
    <property type="match status" value="1"/>
</dbReference>
<dbReference type="Gene3D" id="4.10.400.10">
    <property type="entry name" value="Low-density Lipoprotein Receptor"/>
    <property type="match status" value="8"/>
</dbReference>
<feature type="disulfide bond" evidence="10">
    <location>
        <begin position="998"/>
        <end position="1013"/>
    </location>
</feature>
<evidence type="ECO:0000259" key="13">
    <source>
        <dbReference type="PROSITE" id="PS50240"/>
    </source>
</evidence>
<keyword evidence="4 11" id="KW-0378">Hydrolase</keyword>
<dbReference type="GO" id="GO:0042381">
    <property type="term" value="P:hemolymph coagulation"/>
    <property type="evidence" value="ECO:0007669"/>
    <property type="project" value="UniProtKB-KW"/>
</dbReference>
<dbReference type="PANTHER" id="PTHR24252:SF7">
    <property type="entry name" value="HYALIN"/>
    <property type="match status" value="1"/>
</dbReference>
<dbReference type="CDD" id="cd00112">
    <property type="entry name" value="LDLa"/>
    <property type="match status" value="8"/>
</dbReference>
<comment type="catalytic activity">
    <reaction evidence="8">
        <text>Selective cleavage of 103-Arg-|-Ser-104 and 124-Ile-|-Ile-125 bonds in Limulus clotting factor B to form activated factor B. Cleavage of -Pro-Arg-|-Xaa- bonds in synthetic substrates.</text>
        <dbReference type="EC" id="3.4.21.84"/>
    </reaction>
</comment>
<dbReference type="InterPro" id="IPR015420">
    <property type="entry name" value="Peptidase_S1A_nudel"/>
</dbReference>
<dbReference type="Pfam" id="PF00057">
    <property type="entry name" value="Ldl_recept_a"/>
    <property type="match status" value="5"/>
</dbReference>
<dbReference type="SMART" id="SM00192">
    <property type="entry name" value="LDLa"/>
    <property type="match status" value="8"/>
</dbReference>
<dbReference type="InterPro" id="IPR018114">
    <property type="entry name" value="TRYPSIN_HIS"/>
</dbReference>
<dbReference type="InterPro" id="IPR023415">
    <property type="entry name" value="LDLR_class-A_CS"/>
</dbReference>
<keyword evidence="6 11" id="KW-0720">Serine protease</keyword>
<dbReference type="InterPro" id="IPR033116">
    <property type="entry name" value="TRYPSIN_SER"/>
</dbReference>
<sequence length="1827" mass="206848">MDESDKQQDLPTKLQNIPIDRQYCCESLVTTVIKERSKKMFTTVLLFMILIICVFVSIIYIVSLDTADSAYQKIHIEHDYIVDKTETPIKFIQKRINENQTSDIDFKHFNKDTLEMIYSFFPDDQIKKRFKRETKISFENCQETASNCESVNRFLEILTNTKHSLSNFFENIGFDLNDLENKNSKFLEIIRCLECKNMTAESYEFDPMSNENNDMSLQDEDENIQIVINLLDGKHDTIDLDSMSIDEKGEADDIATMNLTPDPVTKTSIGQAKRDHTRQMVDNILRTIAKESTDTINERSIDYGSKLSSSSSQIILPTAEVMQQASQVDLKPTYTWMPYPTCFYGVPQSPQSNDLNSPIFPTSYPSGPYPQIPQQTIPSSGNLQSSNPSQPNFLQIQAQNVQLLPPSPENVVPWLSMPNQKISPAGSGRLLQYYCTYLPAPSFHSSNIPSVPDFRHVGKKIENYESLRCPVNAFLCVQNNQCISKLKLCDGQVDCFDGSDEKNCSCKDRIAKNRLCDGYVDCPNAEDEMECYDCPKDSFSCFNSKYGNIDHRCVPFSKRCDGSPQCLNGKDEEDCSLLLPTHAKSTDINVVGYTEGYLHKNYEGKWYPVCSKETSLAEEACRSELRLKKIDKPKIEIRTIPWSGFKGSFLTITNNKVEIIDTCTSIVYVKCPPYPCGATHQSQEYNSYLSEQDKIRNNFKIDQAKLSRNSTESNGEIVTKLNEEFDTILGIVGGRASEPEAWPFLIAMYRDGNFHCGGVILNEYWIITAAHCLLQANHYYEIQAGVLRRLSFSPMTQNRIAKSIVIHPNYDPYMMRNDIGMVMLDAPLHFNRWVRPACFPNKNILGSIWEQVPSVDTMCVVMGWGAWMERGPDTDQLREVAVPILSQCTDVEYDNITEICAGYPEGGRDACQGDSGGPLLCMNPSVDLSYYVAGIVSHGEGCGRPGKPGIYTKVSYFVDWINQISGGRSTIRRKGYPLRKCPGFNCHDGKCLPNNQRCDRTIHCLYGEDEENCNDFTDFQLFKESENKSHNEYIMYNDTYYNVVTDISNMNETTIDSSDTEAPCTTENILWSSSETSAYTDISETSSSTIKNTELTSISAITENPVSFVFTCQLLLQSIHISKRCDKIIDCEDGTDELNCTCKETLSQYRPEAICDGYVDCEDKTDENDCKICSDDQFLCTRSKTCIPLSKKCDAKYDCPLKEDELDCFILSNGEYVNMDNDGRPILNIEGVLTRNQNKKWYPTCHHPITVRNQSSSIFIANNMCEYFGFQNINKVEEVPVLNMNLELKYINGTNTTYYQSMPTYVAPSEVLSTCLGLYIHCRPVPSSSANVHLLVDPKTGSRTYIWPWLAAIFVDGLYRCSAILLEPNWLLSSSTCTKNIRLSENYTTVLLGYSPSFLYADGPHQQVSIVDEIKILNDTGASLIHLKTSINMTRHVQALFLEKKIYPPNTKDNCMAVGTDNELTIHSVFLRPVVKNCRKCHRCFVNAVSNLCTTNNTSNDWNGVIFCHGGKGWYPSAVFHEKNAPCSFQRVQVLTSIDYLNAYLTQAMEDKIQPYKEPTCDGVRCKIGQCIPYDRVCDGVPDCRDGFDENIKNCLKLKELRQKNIKPIKCSQSQLRCENGECVSKSVFCDGKFDCTDKSDEMANCNCANYLRLTAPGRLCNGKRNCLDKSDESPMMCLCKDDNFRCAGINGTEICIPQEFVCDEENDCPGGEDEAECKKIQEFHKDTTNIGELIQRSFGIWHSVCFPNPINTNDDASEICKSLGYVSGKLSNKQNDTGAMVPVFDDFYIVRVNYKTWLTMRDDKPMVKLTKPWIPCYRAFIVCNSK</sequence>
<dbReference type="Proteomes" id="UP000600918">
    <property type="component" value="Unassembled WGS sequence"/>
</dbReference>
<keyword evidence="12" id="KW-0812">Transmembrane</keyword>
<feature type="disulfide bond" evidence="10">
    <location>
        <begin position="986"/>
        <end position="1004"/>
    </location>
</feature>
<dbReference type="InterPro" id="IPR002172">
    <property type="entry name" value="LDrepeatLR_classA_rpt"/>
</dbReference>
<dbReference type="Pfam" id="PF09342">
    <property type="entry name" value="DUF1986"/>
    <property type="match status" value="1"/>
</dbReference>
<dbReference type="PROSITE" id="PS00135">
    <property type="entry name" value="TRYPSIN_SER"/>
    <property type="match status" value="1"/>
</dbReference>
<feature type="disulfide bond" evidence="10">
    <location>
        <begin position="1703"/>
        <end position="1718"/>
    </location>
</feature>
<keyword evidence="1" id="KW-0768">Sushi</keyword>
<evidence type="ECO:0000256" key="1">
    <source>
        <dbReference type="ARBA" id="ARBA00022659"/>
    </source>
</evidence>
<proteinExistence type="predicted"/>
<evidence type="ECO:0000256" key="4">
    <source>
        <dbReference type="ARBA" id="ARBA00022801"/>
    </source>
</evidence>
<evidence type="ECO:0000256" key="6">
    <source>
        <dbReference type="ARBA" id="ARBA00022825"/>
    </source>
</evidence>
<dbReference type="InterPro" id="IPR009003">
    <property type="entry name" value="Peptidase_S1_PA"/>
</dbReference>
<evidence type="ECO:0000256" key="11">
    <source>
        <dbReference type="RuleBase" id="RU363034"/>
    </source>
</evidence>
<keyword evidence="12" id="KW-0472">Membrane</keyword>
<evidence type="ECO:0000256" key="5">
    <source>
        <dbReference type="ARBA" id="ARBA00022820"/>
    </source>
</evidence>
<evidence type="ECO:0000256" key="9">
    <source>
        <dbReference type="ARBA" id="ARBA00066707"/>
    </source>
</evidence>
<dbReference type="SUPFAM" id="SSF57424">
    <property type="entry name" value="LDL receptor-like module"/>
    <property type="match status" value="8"/>
</dbReference>
<keyword evidence="5" id="KW-0353">Hemolymph clotting</keyword>
<dbReference type="PRINTS" id="PR00261">
    <property type="entry name" value="LDLRECEPTOR"/>
</dbReference>
<feature type="disulfide bond" evidence="10">
    <location>
        <begin position="1155"/>
        <end position="1170"/>
    </location>
</feature>
<dbReference type="GO" id="GO:0006508">
    <property type="term" value="P:proteolysis"/>
    <property type="evidence" value="ECO:0007669"/>
    <property type="project" value="UniProtKB-KW"/>
</dbReference>
<dbReference type="EC" id="3.4.21.84" evidence="9"/>
<evidence type="ECO:0000313" key="15">
    <source>
        <dbReference type="Proteomes" id="UP000600918"/>
    </source>
</evidence>
<dbReference type="PANTHER" id="PTHR24252">
    <property type="entry name" value="ACROSIN-RELATED"/>
    <property type="match status" value="1"/>
</dbReference>
<protein>
    <recommendedName>
        <fullName evidence="9">limulus clotting factor C</fullName>
        <ecNumber evidence="9">3.4.21.84</ecNumber>
    </recommendedName>
</protein>
<dbReference type="InterPro" id="IPR001254">
    <property type="entry name" value="Trypsin_dom"/>
</dbReference>
<evidence type="ECO:0000256" key="12">
    <source>
        <dbReference type="SAM" id="Phobius"/>
    </source>
</evidence>
<dbReference type="InterPro" id="IPR036055">
    <property type="entry name" value="LDL_receptor-like_sf"/>
</dbReference>
<dbReference type="CDD" id="cd22541">
    <property type="entry name" value="SP5_N"/>
    <property type="match status" value="1"/>
</dbReference>
<organism evidence="14 15">
    <name type="scientific">Vespula pensylvanica</name>
    <name type="common">Western yellow jacket</name>
    <name type="synonym">Wasp</name>
    <dbReference type="NCBI Taxonomy" id="30213"/>
    <lineage>
        <taxon>Eukaryota</taxon>
        <taxon>Metazoa</taxon>
        <taxon>Ecdysozoa</taxon>
        <taxon>Arthropoda</taxon>
        <taxon>Hexapoda</taxon>
        <taxon>Insecta</taxon>
        <taxon>Pterygota</taxon>
        <taxon>Neoptera</taxon>
        <taxon>Endopterygota</taxon>
        <taxon>Hymenoptera</taxon>
        <taxon>Apocrita</taxon>
        <taxon>Aculeata</taxon>
        <taxon>Vespoidea</taxon>
        <taxon>Vespidae</taxon>
        <taxon>Vespinae</taxon>
        <taxon>Vespula</taxon>
    </lineage>
</organism>
<dbReference type="SMART" id="SM00020">
    <property type="entry name" value="Tryp_SPc"/>
    <property type="match status" value="1"/>
</dbReference>
<dbReference type="InterPro" id="IPR043504">
    <property type="entry name" value="Peptidase_S1_PA_chymotrypsin"/>
</dbReference>
<dbReference type="Pfam" id="PF00089">
    <property type="entry name" value="Trypsin"/>
    <property type="match status" value="1"/>
</dbReference>
<dbReference type="EMBL" id="JACSDY010000004">
    <property type="protein sequence ID" value="KAF7429288.1"/>
    <property type="molecule type" value="Genomic_DNA"/>
</dbReference>
<evidence type="ECO:0000256" key="7">
    <source>
        <dbReference type="ARBA" id="ARBA00023157"/>
    </source>
</evidence>
<feature type="transmembrane region" description="Helical" evidence="12">
    <location>
        <begin position="44"/>
        <end position="63"/>
    </location>
</feature>
<feature type="disulfide bond" evidence="10">
    <location>
        <begin position="560"/>
        <end position="575"/>
    </location>
</feature>
<dbReference type="GO" id="GO:0004252">
    <property type="term" value="F:serine-type endopeptidase activity"/>
    <property type="evidence" value="ECO:0007669"/>
    <property type="project" value="InterPro"/>
</dbReference>
<evidence type="ECO:0000313" key="14">
    <source>
        <dbReference type="EMBL" id="KAF7429288.1"/>
    </source>
</evidence>
<dbReference type="CDD" id="cd00190">
    <property type="entry name" value="Tryp_SPc"/>
    <property type="match status" value="1"/>
</dbReference>
<accession>A0A834P5D1</accession>
<dbReference type="SUPFAM" id="SSF50494">
    <property type="entry name" value="Trypsin-like serine proteases"/>
    <property type="match status" value="2"/>
</dbReference>
<feature type="disulfide bond" evidence="10">
    <location>
        <begin position="1566"/>
        <end position="1584"/>
    </location>
</feature>